<dbReference type="InterPro" id="IPR056681">
    <property type="entry name" value="DUF7779"/>
</dbReference>
<protein>
    <recommendedName>
        <fullName evidence="1">DUF7779 domain-containing protein</fullName>
    </recommendedName>
</protein>
<dbReference type="OrthoDB" id="6161812at2759"/>
<gene>
    <name evidence="2" type="ORF">K458DRAFT_386686</name>
</gene>
<name>A0A6G1J8I3_9PLEO</name>
<dbReference type="Proteomes" id="UP000799291">
    <property type="component" value="Unassembled WGS sequence"/>
</dbReference>
<feature type="domain" description="DUF7779" evidence="1">
    <location>
        <begin position="18"/>
        <end position="65"/>
    </location>
</feature>
<sequence length="413" mass="47582">MTDLLIRAHTILANAHPAPNATALLRVLSMLDGDSIPEEILTKGTKKVGLQNYPSDKPAYFKAHNKSLNEVNRLWKVQRYQPQVSQLRSVLEKRGVEDGKPSLSIEALFNESSWTYQLYETGYGFSVGDEYAVLAQRIVEDSDSENDRLKGKILADSYRFQGIIGSYLDTPKGMSYTKQWVELLVDRTQKYQLKEDIHTLPIAYNEYGRALMRVPDKKEALRSWGIAKSIILPILEDREKKLGKDDTDTYETGMILTCMGHVRRAQGKMDESFSLNQRAGKVVPVATEERSMASLTAYYRLAVDEFDRDRFERSSVGLYHRHLNRKLTSNRKLLEKIVTFIGEDQWFKSVAARADWKLGRTLMREGGNDNEDEAQILLERAMRIRHELVPDDDRKEEDLTDADWDNIVFYLFR</sequence>
<accession>A0A6G1J8I3</accession>
<dbReference type="EMBL" id="MU005576">
    <property type="protein sequence ID" value="KAF2686728.1"/>
    <property type="molecule type" value="Genomic_DNA"/>
</dbReference>
<reference evidence="2" key="1">
    <citation type="journal article" date="2020" name="Stud. Mycol.">
        <title>101 Dothideomycetes genomes: a test case for predicting lifestyles and emergence of pathogens.</title>
        <authorList>
            <person name="Haridas S."/>
            <person name="Albert R."/>
            <person name="Binder M."/>
            <person name="Bloem J."/>
            <person name="Labutti K."/>
            <person name="Salamov A."/>
            <person name="Andreopoulos B."/>
            <person name="Baker S."/>
            <person name="Barry K."/>
            <person name="Bills G."/>
            <person name="Bluhm B."/>
            <person name="Cannon C."/>
            <person name="Castanera R."/>
            <person name="Culley D."/>
            <person name="Daum C."/>
            <person name="Ezra D."/>
            <person name="Gonzalez J."/>
            <person name="Henrissat B."/>
            <person name="Kuo A."/>
            <person name="Liang C."/>
            <person name="Lipzen A."/>
            <person name="Lutzoni F."/>
            <person name="Magnuson J."/>
            <person name="Mondo S."/>
            <person name="Nolan M."/>
            <person name="Ohm R."/>
            <person name="Pangilinan J."/>
            <person name="Park H.-J."/>
            <person name="Ramirez L."/>
            <person name="Alfaro M."/>
            <person name="Sun H."/>
            <person name="Tritt A."/>
            <person name="Yoshinaga Y."/>
            <person name="Zwiers L.-H."/>
            <person name="Turgeon B."/>
            <person name="Goodwin S."/>
            <person name="Spatafora J."/>
            <person name="Crous P."/>
            <person name="Grigoriev I."/>
        </authorList>
    </citation>
    <scope>NUCLEOTIDE SEQUENCE</scope>
    <source>
        <strain evidence="2">CBS 122367</strain>
    </source>
</reference>
<evidence type="ECO:0000259" key="1">
    <source>
        <dbReference type="Pfam" id="PF25000"/>
    </source>
</evidence>
<dbReference type="AlphaFoldDB" id="A0A6G1J8I3"/>
<evidence type="ECO:0000313" key="2">
    <source>
        <dbReference type="EMBL" id="KAF2686728.1"/>
    </source>
</evidence>
<evidence type="ECO:0000313" key="3">
    <source>
        <dbReference type="Proteomes" id="UP000799291"/>
    </source>
</evidence>
<organism evidence="2 3">
    <name type="scientific">Lentithecium fluviatile CBS 122367</name>
    <dbReference type="NCBI Taxonomy" id="1168545"/>
    <lineage>
        <taxon>Eukaryota</taxon>
        <taxon>Fungi</taxon>
        <taxon>Dikarya</taxon>
        <taxon>Ascomycota</taxon>
        <taxon>Pezizomycotina</taxon>
        <taxon>Dothideomycetes</taxon>
        <taxon>Pleosporomycetidae</taxon>
        <taxon>Pleosporales</taxon>
        <taxon>Massarineae</taxon>
        <taxon>Lentitheciaceae</taxon>
        <taxon>Lentithecium</taxon>
    </lineage>
</organism>
<keyword evidence="3" id="KW-1185">Reference proteome</keyword>
<proteinExistence type="predicted"/>
<dbReference type="Pfam" id="PF25000">
    <property type="entry name" value="DUF7779"/>
    <property type="match status" value="1"/>
</dbReference>